<gene>
    <name evidence="1" type="ORF">ACFP3U_24690</name>
</gene>
<dbReference type="RefSeq" id="WP_380227832.1">
    <property type="nucleotide sequence ID" value="NZ_JBHSOF010000036.1"/>
</dbReference>
<name>A0ABW0XA24_9ACTN</name>
<proteinExistence type="predicted"/>
<evidence type="ECO:0000313" key="2">
    <source>
        <dbReference type="Proteomes" id="UP001595975"/>
    </source>
</evidence>
<keyword evidence="2" id="KW-1185">Reference proteome</keyword>
<sequence length="198" mass="21628">MPEFDRFTLAVIDDIADREQASDGRSRYGAYLAKYAADFREGGEPLTPVDFAAVAWSVATFPVMSPGYVDVRPDLQPLTVHRDHDGRAVLCAKVGLRHGHLARRPASRPRPLDWERDPWGSHDDPWPVLVGPEHTDRPAVLLTATVLLPVPDGILLRPTAARPGRTLTHEAKTVVAALAAHANEFLSPLVDDLLAGGR</sequence>
<dbReference type="Proteomes" id="UP001595975">
    <property type="component" value="Unassembled WGS sequence"/>
</dbReference>
<reference evidence="2" key="1">
    <citation type="journal article" date="2019" name="Int. J. Syst. Evol. Microbiol.">
        <title>The Global Catalogue of Microorganisms (GCM) 10K type strain sequencing project: providing services to taxonomists for standard genome sequencing and annotation.</title>
        <authorList>
            <consortium name="The Broad Institute Genomics Platform"/>
            <consortium name="The Broad Institute Genome Sequencing Center for Infectious Disease"/>
            <person name="Wu L."/>
            <person name="Ma J."/>
        </authorList>
    </citation>
    <scope>NUCLEOTIDE SEQUENCE [LARGE SCALE GENOMIC DNA]</scope>
    <source>
        <strain evidence="2">CGMCC 4.1437</strain>
    </source>
</reference>
<comment type="caution">
    <text evidence="1">The sequence shown here is derived from an EMBL/GenBank/DDBJ whole genome shotgun (WGS) entry which is preliminary data.</text>
</comment>
<protein>
    <submittedName>
        <fullName evidence="1">Uncharacterized protein</fullName>
    </submittedName>
</protein>
<organism evidence="1 2">
    <name type="scientific">Kitasatospora misakiensis</name>
    <dbReference type="NCBI Taxonomy" id="67330"/>
    <lineage>
        <taxon>Bacteria</taxon>
        <taxon>Bacillati</taxon>
        <taxon>Actinomycetota</taxon>
        <taxon>Actinomycetes</taxon>
        <taxon>Kitasatosporales</taxon>
        <taxon>Streptomycetaceae</taxon>
        <taxon>Kitasatospora</taxon>
    </lineage>
</organism>
<dbReference type="EMBL" id="JBHSOF010000036">
    <property type="protein sequence ID" value="MFC5666159.1"/>
    <property type="molecule type" value="Genomic_DNA"/>
</dbReference>
<accession>A0ABW0XA24</accession>
<evidence type="ECO:0000313" key="1">
    <source>
        <dbReference type="EMBL" id="MFC5666159.1"/>
    </source>
</evidence>